<dbReference type="PROSITE" id="PS50109">
    <property type="entry name" value="HIS_KIN"/>
    <property type="match status" value="1"/>
</dbReference>
<dbReference type="InterPro" id="IPR001789">
    <property type="entry name" value="Sig_transdc_resp-reg_receiver"/>
</dbReference>
<dbReference type="GO" id="GO:0000155">
    <property type="term" value="F:phosphorelay sensor kinase activity"/>
    <property type="evidence" value="ECO:0007669"/>
    <property type="project" value="TreeGrafter"/>
</dbReference>
<evidence type="ECO:0000259" key="9">
    <source>
        <dbReference type="PROSITE" id="PS50110"/>
    </source>
</evidence>
<feature type="domain" description="Response regulatory" evidence="9">
    <location>
        <begin position="1719"/>
        <end position="1886"/>
    </location>
</feature>
<evidence type="ECO:0000256" key="6">
    <source>
        <dbReference type="SAM" id="Coils"/>
    </source>
</evidence>
<dbReference type="PROSITE" id="PS50110">
    <property type="entry name" value="RESPONSE_REGULATORY"/>
    <property type="match status" value="1"/>
</dbReference>
<dbReference type="CDD" id="cd17546">
    <property type="entry name" value="REC_hyHK_CKI1_RcsC-like"/>
    <property type="match status" value="1"/>
</dbReference>
<feature type="compositionally biased region" description="Polar residues" evidence="7">
    <location>
        <begin position="630"/>
        <end position="655"/>
    </location>
</feature>
<feature type="compositionally biased region" description="Basic and acidic residues" evidence="7">
    <location>
        <begin position="1006"/>
        <end position="1019"/>
    </location>
</feature>
<accession>A0A8J8P5N9</accession>
<gene>
    <name evidence="10" type="ORF">FGO68_gene14020</name>
</gene>
<comment type="caution">
    <text evidence="10">The sequence shown here is derived from an EMBL/GenBank/DDBJ whole genome shotgun (WGS) entry which is preliminary data.</text>
</comment>
<feature type="region of interest" description="Disordered" evidence="7">
    <location>
        <begin position="1412"/>
        <end position="1432"/>
    </location>
</feature>
<feature type="modified residue" description="4-aspartylphosphate" evidence="5">
    <location>
        <position position="1781"/>
    </location>
</feature>
<evidence type="ECO:0000256" key="4">
    <source>
        <dbReference type="ARBA" id="ARBA00022777"/>
    </source>
</evidence>
<name>A0A8J8P5N9_HALGN</name>
<dbReference type="Gene3D" id="3.40.50.2300">
    <property type="match status" value="1"/>
</dbReference>
<evidence type="ECO:0000256" key="7">
    <source>
        <dbReference type="SAM" id="MobiDB-lite"/>
    </source>
</evidence>
<dbReference type="GO" id="GO:0009927">
    <property type="term" value="F:histidine phosphotransfer kinase activity"/>
    <property type="evidence" value="ECO:0007669"/>
    <property type="project" value="TreeGrafter"/>
</dbReference>
<feature type="domain" description="Histidine kinase" evidence="8">
    <location>
        <begin position="1268"/>
        <end position="1518"/>
    </location>
</feature>
<feature type="region of interest" description="Disordered" evidence="7">
    <location>
        <begin position="95"/>
        <end position="115"/>
    </location>
</feature>
<feature type="compositionally biased region" description="Basic and acidic residues" evidence="7">
    <location>
        <begin position="1128"/>
        <end position="1146"/>
    </location>
</feature>
<evidence type="ECO:0000259" key="8">
    <source>
        <dbReference type="PROSITE" id="PS50109"/>
    </source>
</evidence>
<protein>
    <recommendedName>
        <fullName evidence="2">histidine kinase</fullName>
        <ecNumber evidence="2">2.7.13.3</ecNumber>
    </recommendedName>
</protein>
<keyword evidence="4" id="KW-0418">Kinase</keyword>
<feature type="compositionally biased region" description="Basic and acidic residues" evidence="7">
    <location>
        <begin position="563"/>
        <end position="574"/>
    </location>
</feature>
<feature type="compositionally biased region" description="Acidic residues" evidence="7">
    <location>
        <begin position="1903"/>
        <end position="1912"/>
    </location>
</feature>
<feature type="region of interest" description="Disordered" evidence="7">
    <location>
        <begin position="1894"/>
        <end position="1913"/>
    </location>
</feature>
<dbReference type="Pfam" id="PF00072">
    <property type="entry name" value="Response_reg"/>
    <property type="match status" value="1"/>
</dbReference>
<feature type="region of interest" description="Disordered" evidence="7">
    <location>
        <begin position="1006"/>
        <end position="1031"/>
    </location>
</feature>
<dbReference type="PANTHER" id="PTHR43047">
    <property type="entry name" value="TWO-COMPONENT HISTIDINE PROTEIN KINASE"/>
    <property type="match status" value="1"/>
</dbReference>
<evidence type="ECO:0000256" key="5">
    <source>
        <dbReference type="PROSITE-ProRule" id="PRU00169"/>
    </source>
</evidence>
<evidence type="ECO:0000256" key="3">
    <source>
        <dbReference type="ARBA" id="ARBA00022679"/>
    </source>
</evidence>
<feature type="region of interest" description="Disordered" evidence="7">
    <location>
        <begin position="621"/>
        <end position="655"/>
    </location>
</feature>
<dbReference type="InterPro" id="IPR036890">
    <property type="entry name" value="HATPase_C_sf"/>
</dbReference>
<dbReference type="InterPro" id="IPR004358">
    <property type="entry name" value="Sig_transdc_His_kin-like_C"/>
</dbReference>
<dbReference type="SMART" id="SM00387">
    <property type="entry name" value="HATPase_c"/>
    <property type="match status" value="1"/>
</dbReference>
<sequence length="2016" mass="227913">MNKFTLKTINNQLPNIKYILIMNSSVTDSSSAAVEATDTLTPAQNIEQKEFIISSVQSLTRENGGPARQIFCEEVESPSFNQYDGVPPLTWSPGAGVGSGNGVHSQNNGTIHDNDGTRLRVIGQVNPDGYQRGLNSGGSTSPIAMGSPVQINSVINQRYGLVSSDEQMRVSPLQQISQTQAIGDYTNATFGAQTLSGGENILGTSRYIHQQNQLSMNQQSRVNAQRALLTINSGPLGSLRNPPLMRFSIHDDQQGVTYGNEQGENDAEYNQEQEELSNNNEDIIGDPFRVPRFQESSDQIASAFGPFNTSANDIDYLNVAKPSDFEAEKDALREDPQWRQQAVDAKNEVNQKPSDNEKFLKQAPVLLGVILVLIDLILSQLQDPCNLCVDHVQTGVQFSKLSSASKIITMITLLYKVYSEYSERPKLLLIQQIRKDSGVKIKSTKDILIEVETQTMPQPQLQIFEVAESPSERFIPILDRQISKQSIILSPIQKIYADAQTSYEDISSKKPETKSENDSESVSLSREESLNEKGQALEDPGSNAEILKKSNDQRRKSKLRHKTFLEKDFGKFDGSDASVNGSRQGEAQEPQKPIRRMVTMKRHSFDQTKFELIRERNRQKTMEADKGYKSNHQQSKVDGESSSFMSSETDLLNPQPNTALKEARKTFMSKAHNSHDTQGVDKNLPLSKYITIKDESDNNVVQEGRQQYWPPNTVEDMPHGATEQQLINTDTLGNNKVEYHLAVPEKYHNVYTGQGFGQKYSHFIPPMLLDRGRSVYEIAQLNSVCLQKLQQDYERRIKHLERKIERIQRDARNAQESLQKKLKNTKIFLNMVIHDMRNPTTSIEFAIKEVLRMIMKAREKSEKNKETLARVTTVQMMPSKNPFSMVKIGTSELRKVSSSESEDMSPDLDKELNHVVQKESAKFPQYQDNSQYSQQEQRIKQKMLSAGLKKSTPGQSLRGALSEGYLDNCGEFNHVSSRIVGVEHMIDQPVIFASRGKNILVSRISEGHESDDQSDKPIEDDGSSCSEVGSEGDKNIMISMVQETDSFARQQIQSPLLKEHKGARKLLQYQPPPPLLSTDGMQHLQLTLYNQNESSGAVYTGQKISSKVSFNPAKQSKASQKMKRGWSRRVEVRIQSSNDRESRQEFELGQESESQNYFKNKESSSENRQPTQNEEEKAAHDFYQTFGKSLSKEKLKRKKSQQRKEFTGLRPVMEDQDSNSFAKHNKQGDQLNFASQLIMNHLKNDHSLQHYQEMEGMLKNANFSATMLLNLINDLLDLAKMENQSFNLNASYFNLLDDVITQAVMTLEHLIQQKNIQVKIVNTGGESDQIEHYLRCVHSDRSRFLQIMLNFLSNAIKFTPEHGKITIETIVKETQDIRGQDGVGDSKGGANGGQDDRHMIKMMNEFNMKSKKKCLTPRGPKTSNLNDFKPPDEDGQKKYINFEIRIKDSGCGISKENLGKLFLNFGRLEEHQKSNERGTGLGLSICKSLLEKMGGNVSVESEGPGMGTTFIIRMQAKCKVQRKAVASKRQVEMSGKGKRLKIKESVIRRRLNRSYSHFKQPIATIELGEMHNNEEMLDFDTGFQLAMCKQATMKIQLMTDLKISVTGKNEQRMFDPALSNRAVNQPKQLEDVLKDPVFLKPQAEEDEQLNRPKGRLNSKGPGLMRKMTFLPKKEHEIDMDDYKSPKAFNALQSRQTNKSGKQGISVNNIEDGLPKSKFKILVANDDSFQLMILMRVLKQFSDHFDVIDQAENGMVASNLVMNSKKDIPGVVKRLYDLIILDLDMPILNGYDACRQIRESDHVSNNGLHNLLRMDFKTPEFEMRNRSVSMMEGDNSFIRFKDQPMVIALSAYLNQDIIARCEAAGFDEYLESPLTKDKIMQKMIIPLEKRKALKEANEANNESSDNEDKEDSEAMQNQFEGLMEVAGAESHYIQSLPKNGMIVPNQSDQTEVYAAGVAEASTSNDILSGRKQLDMHTTFGGFQVKRRLLDEKKRSNKLLLGRPQTINEEYEEGRTPC</sequence>
<feature type="compositionally biased region" description="Polar residues" evidence="7">
    <location>
        <begin position="102"/>
        <end position="111"/>
    </location>
</feature>
<organism evidence="10 11">
    <name type="scientific">Halteria grandinella</name>
    <dbReference type="NCBI Taxonomy" id="5974"/>
    <lineage>
        <taxon>Eukaryota</taxon>
        <taxon>Sar</taxon>
        <taxon>Alveolata</taxon>
        <taxon>Ciliophora</taxon>
        <taxon>Intramacronucleata</taxon>
        <taxon>Spirotrichea</taxon>
        <taxon>Stichotrichia</taxon>
        <taxon>Sporadotrichida</taxon>
        <taxon>Halteriidae</taxon>
        <taxon>Halteria</taxon>
    </lineage>
</organism>
<comment type="catalytic activity">
    <reaction evidence="1">
        <text>ATP + protein L-histidine = ADP + protein N-phospho-L-histidine.</text>
        <dbReference type="EC" id="2.7.13.3"/>
    </reaction>
</comment>
<feature type="region of interest" description="Disordered" evidence="7">
    <location>
        <begin position="503"/>
        <end position="593"/>
    </location>
</feature>
<feature type="region of interest" description="Disordered" evidence="7">
    <location>
        <begin position="1109"/>
        <end position="1179"/>
    </location>
</feature>
<evidence type="ECO:0000313" key="10">
    <source>
        <dbReference type="EMBL" id="TNV87567.1"/>
    </source>
</evidence>
<dbReference type="InterPro" id="IPR011006">
    <property type="entry name" value="CheY-like_superfamily"/>
</dbReference>
<dbReference type="OrthoDB" id="60033at2759"/>
<feature type="coiled-coil region" evidence="6">
    <location>
        <begin position="783"/>
        <end position="824"/>
    </location>
</feature>
<feature type="region of interest" description="Disordered" evidence="7">
    <location>
        <begin position="1641"/>
        <end position="1663"/>
    </location>
</feature>
<evidence type="ECO:0000256" key="2">
    <source>
        <dbReference type="ARBA" id="ARBA00012438"/>
    </source>
</evidence>
<dbReference type="Proteomes" id="UP000785679">
    <property type="component" value="Unassembled WGS sequence"/>
</dbReference>
<dbReference type="Pfam" id="PF02518">
    <property type="entry name" value="HATPase_c"/>
    <property type="match status" value="1"/>
</dbReference>
<dbReference type="InterPro" id="IPR005467">
    <property type="entry name" value="His_kinase_dom"/>
</dbReference>
<dbReference type="SMART" id="SM00448">
    <property type="entry name" value="REC"/>
    <property type="match status" value="1"/>
</dbReference>
<evidence type="ECO:0000313" key="11">
    <source>
        <dbReference type="Proteomes" id="UP000785679"/>
    </source>
</evidence>
<dbReference type="EMBL" id="RRYP01000350">
    <property type="protein sequence ID" value="TNV87567.1"/>
    <property type="molecule type" value="Genomic_DNA"/>
</dbReference>
<dbReference type="InterPro" id="IPR003594">
    <property type="entry name" value="HATPase_dom"/>
</dbReference>
<feature type="compositionally biased region" description="Basic and acidic residues" evidence="7">
    <location>
        <begin position="506"/>
        <end position="517"/>
    </location>
</feature>
<evidence type="ECO:0000256" key="1">
    <source>
        <dbReference type="ARBA" id="ARBA00000085"/>
    </source>
</evidence>
<dbReference type="PRINTS" id="PR00344">
    <property type="entry name" value="BCTRLSENSOR"/>
</dbReference>
<dbReference type="PANTHER" id="PTHR43047:SF72">
    <property type="entry name" value="OSMOSENSING HISTIDINE PROTEIN KINASE SLN1"/>
    <property type="match status" value="1"/>
</dbReference>
<dbReference type="SUPFAM" id="SSF52172">
    <property type="entry name" value="CheY-like"/>
    <property type="match status" value="1"/>
</dbReference>
<dbReference type="GO" id="GO:0005886">
    <property type="term" value="C:plasma membrane"/>
    <property type="evidence" value="ECO:0007669"/>
    <property type="project" value="TreeGrafter"/>
</dbReference>
<keyword evidence="11" id="KW-1185">Reference proteome</keyword>
<feature type="compositionally biased region" description="Polar residues" evidence="7">
    <location>
        <begin position="1109"/>
        <end position="1119"/>
    </location>
</feature>
<proteinExistence type="predicted"/>
<reference evidence="10" key="1">
    <citation type="submission" date="2019-06" db="EMBL/GenBank/DDBJ databases">
        <authorList>
            <person name="Zheng W."/>
        </authorList>
    </citation>
    <scope>NUCLEOTIDE SEQUENCE</scope>
    <source>
        <strain evidence="10">QDHG01</strain>
    </source>
</reference>
<dbReference type="EC" id="2.7.13.3" evidence="2"/>
<dbReference type="SUPFAM" id="SSF55874">
    <property type="entry name" value="ATPase domain of HSP90 chaperone/DNA topoisomerase II/histidine kinase"/>
    <property type="match status" value="1"/>
</dbReference>
<keyword evidence="6" id="KW-0175">Coiled coil</keyword>
<keyword evidence="5" id="KW-0597">Phosphoprotein</keyword>
<dbReference type="Gene3D" id="3.30.565.10">
    <property type="entry name" value="Histidine kinase-like ATPase, C-terminal domain"/>
    <property type="match status" value="1"/>
</dbReference>
<keyword evidence="3" id="KW-0808">Transferase</keyword>